<dbReference type="RefSeq" id="WP_339096946.1">
    <property type="nucleotide sequence ID" value="NZ_CP149782.1"/>
</dbReference>
<proteinExistence type="predicted"/>
<name>A0AAU6Q529_9DEIO</name>
<dbReference type="EMBL" id="CP149782">
    <property type="protein sequence ID" value="WYF45643.1"/>
    <property type="molecule type" value="Genomic_DNA"/>
</dbReference>
<dbReference type="Gene3D" id="3.40.250.10">
    <property type="entry name" value="Rhodanese-like domain"/>
    <property type="match status" value="1"/>
</dbReference>
<protein>
    <submittedName>
        <fullName evidence="2">Rhodanese-like domain-containing protein</fullName>
    </submittedName>
</protein>
<dbReference type="PANTHER" id="PTHR43031:SF18">
    <property type="entry name" value="RHODANESE-RELATED SULFURTRANSFERASES"/>
    <property type="match status" value="1"/>
</dbReference>
<dbReference type="PANTHER" id="PTHR43031">
    <property type="entry name" value="FAD-DEPENDENT OXIDOREDUCTASE"/>
    <property type="match status" value="1"/>
</dbReference>
<evidence type="ECO:0000259" key="1">
    <source>
        <dbReference type="PROSITE" id="PS50206"/>
    </source>
</evidence>
<evidence type="ECO:0000313" key="2">
    <source>
        <dbReference type="EMBL" id="WYF45643.1"/>
    </source>
</evidence>
<reference evidence="2" key="1">
    <citation type="submission" date="2024-03" db="EMBL/GenBank/DDBJ databases">
        <title>Deinococcus weizhi sp. nov., isolated from human skin.</title>
        <authorList>
            <person name="Wei Z."/>
            <person name="Tian F."/>
            <person name="Yang C."/>
            <person name="Xin L.T."/>
            <person name="Wen Z.J."/>
            <person name="Lan K.C."/>
            <person name="Yu L."/>
            <person name="Zhe W."/>
            <person name="Dan F.D."/>
            <person name="Jun W."/>
            <person name="Rui Z."/>
            <person name="Yong X.J."/>
            <person name="Ting Y."/>
            <person name="Wei X."/>
            <person name="Xu Z.G."/>
            <person name="Xin Z."/>
            <person name="Dong F.G."/>
            <person name="Ni X.M."/>
            <person name="Zheng M.G."/>
            <person name="Chun Y."/>
            <person name="Qian W.X."/>
        </authorList>
    </citation>
    <scope>NUCLEOTIDE SEQUENCE</scope>
    <source>
        <strain evidence="2">VB142</strain>
    </source>
</reference>
<dbReference type="AlphaFoldDB" id="A0AAU6Q529"/>
<accession>A0AAU6Q529</accession>
<dbReference type="CDD" id="cd00158">
    <property type="entry name" value="RHOD"/>
    <property type="match status" value="1"/>
</dbReference>
<dbReference type="InterPro" id="IPR036873">
    <property type="entry name" value="Rhodanese-like_dom_sf"/>
</dbReference>
<dbReference type="SMART" id="SM00450">
    <property type="entry name" value="RHOD"/>
    <property type="match status" value="1"/>
</dbReference>
<dbReference type="InterPro" id="IPR001763">
    <property type="entry name" value="Rhodanese-like_dom"/>
</dbReference>
<dbReference type="Pfam" id="PF00581">
    <property type="entry name" value="Rhodanese"/>
    <property type="match status" value="1"/>
</dbReference>
<organism evidence="2">
    <name type="scientific">Deinococcus sp. VB142</name>
    <dbReference type="NCBI Taxonomy" id="3112952"/>
    <lineage>
        <taxon>Bacteria</taxon>
        <taxon>Thermotogati</taxon>
        <taxon>Deinococcota</taxon>
        <taxon>Deinococci</taxon>
        <taxon>Deinococcales</taxon>
        <taxon>Deinococcaceae</taxon>
        <taxon>Deinococcus</taxon>
    </lineage>
</organism>
<feature type="domain" description="Rhodanese" evidence="1">
    <location>
        <begin position="16"/>
        <end position="104"/>
    </location>
</feature>
<dbReference type="SUPFAM" id="SSF52821">
    <property type="entry name" value="Rhodanese/Cell cycle control phosphatase"/>
    <property type="match status" value="1"/>
</dbReference>
<dbReference type="PROSITE" id="PS50206">
    <property type="entry name" value="RHODANESE_3"/>
    <property type="match status" value="1"/>
</dbReference>
<sequence length="106" mass="11513">MTNLKEVTPAEGQKLVQGGALLVDVREQEEFDNVHAEGAQLIPLSEFESRYGELPKDKTLVMICRSGARSARAGELLLEQGYSDVVNLKGGTNAWVEDGLPSVRGQ</sequence>
<dbReference type="InterPro" id="IPR050229">
    <property type="entry name" value="GlpE_sulfurtransferase"/>
</dbReference>
<gene>
    <name evidence="2" type="ORF">WDJ50_05880</name>
</gene>